<accession>A0A6B3RNS3</accession>
<evidence type="ECO:0000313" key="2">
    <source>
        <dbReference type="EMBL" id="NEX46803.1"/>
    </source>
</evidence>
<proteinExistence type="predicted"/>
<dbReference type="RefSeq" id="WP_164611857.1">
    <property type="nucleotide sequence ID" value="NZ_JAAIKE010000003.1"/>
</dbReference>
<keyword evidence="1" id="KW-1133">Transmembrane helix</keyword>
<dbReference type="EMBL" id="JAAIKE010000003">
    <property type="protein sequence ID" value="NEX46803.1"/>
    <property type="molecule type" value="Genomic_DNA"/>
</dbReference>
<dbReference type="Proteomes" id="UP000481421">
    <property type="component" value="Unassembled WGS sequence"/>
</dbReference>
<reference evidence="2 3" key="1">
    <citation type="submission" date="2020-02" db="EMBL/GenBank/DDBJ databases">
        <title>Rhodobacter algicola sp. nov., isolated from microalga culture.</title>
        <authorList>
            <person name="Park C.-Y."/>
        </authorList>
    </citation>
    <scope>NUCLEOTIDE SEQUENCE [LARGE SCALE GENOMIC DNA]</scope>
    <source>
        <strain evidence="2 3">ETT8</strain>
    </source>
</reference>
<keyword evidence="1" id="KW-0812">Transmembrane</keyword>
<feature type="transmembrane region" description="Helical" evidence="1">
    <location>
        <begin position="6"/>
        <end position="27"/>
    </location>
</feature>
<gene>
    <name evidence="2" type="ORF">G3572_11340</name>
</gene>
<evidence type="ECO:0008006" key="4">
    <source>
        <dbReference type="Google" id="ProtNLM"/>
    </source>
</evidence>
<organism evidence="2 3">
    <name type="scientific">Pseudotabrizicola algicola</name>
    <dbReference type="NCBI Taxonomy" id="2709381"/>
    <lineage>
        <taxon>Bacteria</taxon>
        <taxon>Pseudomonadati</taxon>
        <taxon>Pseudomonadota</taxon>
        <taxon>Alphaproteobacteria</taxon>
        <taxon>Rhodobacterales</taxon>
        <taxon>Paracoccaceae</taxon>
        <taxon>Pseudotabrizicola</taxon>
    </lineage>
</organism>
<keyword evidence="3" id="KW-1185">Reference proteome</keyword>
<sequence>MILGWVRLAVIGFAALTVVYLVMRVYLRSVRRERLEKRFDAGGIAGDRAAYIEKGMAIYDRGLKKRLLWLIYVVPAVAVVVTLYILNFQ</sequence>
<comment type="caution">
    <text evidence="2">The sequence shown here is derived from an EMBL/GenBank/DDBJ whole genome shotgun (WGS) entry which is preliminary data.</text>
</comment>
<evidence type="ECO:0000313" key="3">
    <source>
        <dbReference type="Proteomes" id="UP000481421"/>
    </source>
</evidence>
<evidence type="ECO:0000256" key="1">
    <source>
        <dbReference type="SAM" id="Phobius"/>
    </source>
</evidence>
<protein>
    <recommendedName>
        <fullName evidence="4">Cation/multidrug efflux pump</fullName>
    </recommendedName>
</protein>
<keyword evidence="1" id="KW-0472">Membrane</keyword>
<dbReference type="AlphaFoldDB" id="A0A6B3RNS3"/>
<name>A0A6B3RNS3_9RHOB</name>
<feature type="transmembrane region" description="Helical" evidence="1">
    <location>
        <begin position="67"/>
        <end position="86"/>
    </location>
</feature>